<accession>A0A2G5DJ32</accession>
<dbReference type="AlphaFoldDB" id="A0A2G5DJ32"/>
<dbReference type="InParanoid" id="A0A2G5DJ32"/>
<proteinExistence type="predicted"/>
<reference evidence="1 2" key="1">
    <citation type="submission" date="2017-09" db="EMBL/GenBank/DDBJ databases">
        <title>WGS assembly of Aquilegia coerulea Goldsmith.</title>
        <authorList>
            <person name="Hodges S."/>
            <person name="Kramer E."/>
            <person name="Nordborg M."/>
            <person name="Tomkins J."/>
            <person name="Borevitz J."/>
            <person name="Derieg N."/>
            <person name="Yan J."/>
            <person name="Mihaltcheva S."/>
            <person name="Hayes R.D."/>
            <person name="Rokhsar D."/>
        </authorList>
    </citation>
    <scope>NUCLEOTIDE SEQUENCE [LARGE SCALE GENOMIC DNA]</scope>
    <source>
        <strain evidence="2">cv. Goldsmith</strain>
    </source>
</reference>
<name>A0A2G5DJ32_AQUCA</name>
<gene>
    <name evidence="1" type="ORF">AQUCO_01900134v1</name>
</gene>
<evidence type="ECO:0000313" key="2">
    <source>
        <dbReference type="Proteomes" id="UP000230069"/>
    </source>
</evidence>
<keyword evidence="2" id="KW-1185">Reference proteome</keyword>
<dbReference type="Proteomes" id="UP000230069">
    <property type="component" value="Unassembled WGS sequence"/>
</dbReference>
<organism evidence="1 2">
    <name type="scientific">Aquilegia coerulea</name>
    <name type="common">Rocky mountain columbine</name>
    <dbReference type="NCBI Taxonomy" id="218851"/>
    <lineage>
        <taxon>Eukaryota</taxon>
        <taxon>Viridiplantae</taxon>
        <taxon>Streptophyta</taxon>
        <taxon>Embryophyta</taxon>
        <taxon>Tracheophyta</taxon>
        <taxon>Spermatophyta</taxon>
        <taxon>Magnoliopsida</taxon>
        <taxon>Ranunculales</taxon>
        <taxon>Ranunculaceae</taxon>
        <taxon>Thalictroideae</taxon>
        <taxon>Aquilegia</taxon>
    </lineage>
</organism>
<evidence type="ECO:0000313" key="1">
    <source>
        <dbReference type="EMBL" id="PIA43529.1"/>
    </source>
</evidence>
<dbReference type="EMBL" id="KZ305036">
    <property type="protein sequence ID" value="PIA43529.1"/>
    <property type="molecule type" value="Genomic_DNA"/>
</dbReference>
<protein>
    <submittedName>
        <fullName evidence="1">Uncharacterized protein</fullName>
    </submittedName>
</protein>
<sequence>MIQKMVHHKWPSGGHLCYRLCHHLWKMDQQREIKETRGNSHASCPGNGQWSFINIHLQTPNQICSRKQLLCMLSRPPIFICK</sequence>